<keyword evidence="2" id="KW-0732">Signal</keyword>
<keyword evidence="5" id="KW-0443">Lipid metabolism</keyword>
<dbReference type="Pfam" id="PF04083">
    <property type="entry name" value="Abhydro_lipase"/>
    <property type="match status" value="1"/>
</dbReference>
<keyword evidence="6" id="KW-0325">Glycoprotein</keyword>
<dbReference type="AlphaFoldDB" id="A0A423TSU6"/>
<dbReference type="STRING" id="6689.A0A423TSU6"/>
<dbReference type="Proteomes" id="UP000283509">
    <property type="component" value="Unassembled WGS sequence"/>
</dbReference>
<protein>
    <recommendedName>
        <fullName evidence="7">Lipase</fullName>
    </recommendedName>
</protein>
<evidence type="ECO:0000256" key="3">
    <source>
        <dbReference type="ARBA" id="ARBA00022801"/>
    </source>
</evidence>
<keyword evidence="4 7" id="KW-0442">Lipid degradation</keyword>
<dbReference type="PIRSF" id="PIRSF000862">
    <property type="entry name" value="Steryl_ester_lip"/>
    <property type="match status" value="1"/>
</dbReference>
<dbReference type="Gene3D" id="3.40.50.1820">
    <property type="entry name" value="alpha/beta hydrolase"/>
    <property type="match status" value="1"/>
</dbReference>
<evidence type="ECO:0000313" key="10">
    <source>
        <dbReference type="Proteomes" id="UP000283509"/>
    </source>
</evidence>
<keyword evidence="3 7" id="KW-0378">Hydrolase</keyword>
<dbReference type="InterPro" id="IPR006693">
    <property type="entry name" value="AB_hydrolase_lipase"/>
</dbReference>
<evidence type="ECO:0000256" key="7">
    <source>
        <dbReference type="PIRNR" id="PIRNR000862"/>
    </source>
</evidence>
<reference evidence="9 10" key="1">
    <citation type="submission" date="2018-04" db="EMBL/GenBank/DDBJ databases">
        <authorList>
            <person name="Zhang X."/>
            <person name="Yuan J."/>
            <person name="Li F."/>
            <person name="Xiang J."/>
        </authorList>
    </citation>
    <scope>NUCLEOTIDE SEQUENCE [LARGE SCALE GENOMIC DNA]</scope>
    <source>
        <tissue evidence="9">Muscle</tissue>
    </source>
</reference>
<dbReference type="InterPro" id="IPR025483">
    <property type="entry name" value="Lipase_euk"/>
</dbReference>
<comment type="caution">
    <text evidence="9">The sequence shown here is derived from an EMBL/GenBank/DDBJ whole genome shotgun (WGS) entry which is preliminary data.</text>
</comment>
<reference evidence="9 10" key="2">
    <citation type="submission" date="2019-01" db="EMBL/GenBank/DDBJ databases">
        <title>The decoding of complex shrimp genome reveals the adaptation for benthos swimmer, frequently molting mechanism and breeding impact on genome.</title>
        <authorList>
            <person name="Sun Y."/>
            <person name="Gao Y."/>
            <person name="Yu Y."/>
        </authorList>
    </citation>
    <scope>NUCLEOTIDE SEQUENCE [LARGE SCALE GENOMIC DNA]</scope>
    <source>
        <tissue evidence="9">Muscle</tissue>
    </source>
</reference>
<evidence type="ECO:0000256" key="6">
    <source>
        <dbReference type="ARBA" id="ARBA00023180"/>
    </source>
</evidence>
<comment type="similarity">
    <text evidence="1 7">Belongs to the AB hydrolase superfamily. Lipase family.</text>
</comment>
<dbReference type="FunFam" id="3.40.50.1820:FF:000057">
    <property type="entry name" value="Lipase"/>
    <property type="match status" value="1"/>
</dbReference>
<gene>
    <name evidence="9" type="ORF">C7M84_001742</name>
</gene>
<dbReference type="SUPFAM" id="SSF53474">
    <property type="entry name" value="alpha/beta-Hydrolases"/>
    <property type="match status" value="1"/>
</dbReference>
<evidence type="ECO:0000256" key="5">
    <source>
        <dbReference type="ARBA" id="ARBA00023098"/>
    </source>
</evidence>
<dbReference type="GO" id="GO:0016788">
    <property type="term" value="F:hydrolase activity, acting on ester bonds"/>
    <property type="evidence" value="ECO:0007669"/>
    <property type="project" value="InterPro"/>
</dbReference>
<evidence type="ECO:0000256" key="1">
    <source>
        <dbReference type="ARBA" id="ARBA00010701"/>
    </source>
</evidence>
<organism evidence="9 10">
    <name type="scientific">Penaeus vannamei</name>
    <name type="common">Whiteleg shrimp</name>
    <name type="synonym">Litopenaeus vannamei</name>
    <dbReference type="NCBI Taxonomy" id="6689"/>
    <lineage>
        <taxon>Eukaryota</taxon>
        <taxon>Metazoa</taxon>
        <taxon>Ecdysozoa</taxon>
        <taxon>Arthropoda</taxon>
        <taxon>Crustacea</taxon>
        <taxon>Multicrustacea</taxon>
        <taxon>Malacostraca</taxon>
        <taxon>Eumalacostraca</taxon>
        <taxon>Eucarida</taxon>
        <taxon>Decapoda</taxon>
        <taxon>Dendrobranchiata</taxon>
        <taxon>Penaeoidea</taxon>
        <taxon>Penaeidae</taxon>
        <taxon>Penaeus</taxon>
    </lineage>
</organism>
<evidence type="ECO:0000259" key="8">
    <source>
        <dbReference type="Pfam" id="PF04083"/>
    </source>
</evidence>
<evidence type="ECO:0000256" key="4">
    <source>
        <dbReference type="ARBA" id="ARBA00022963"/>
    </source>
</evidence>
<name>A0A423TSU6_PENVA</name>
<dbReference type="OrthoDB" id="9974421at2759"/>
<dbReference type="PANTHER" id="PTHR11005">
    <property type="entry name" value="LYSOSOMAL ACID LIPASE-RELATED"/>
    <property type="match status" value="1"/>
</dbReference>
<sequence length="432" mass="48303">MCKVKVEQRLLCAPETVRAEMHPAILLLTAVLMAPPATAHVHPHTFLTTPEIIQARGYPAQTHHVTTSDGYVLELHRIPRGRGAAGGARASTLSMSSLQNKIFNRGKNSSINTKENGKVVFLQHCLLCSSADFVMNDPDQALAFILADLGYDVWLGNVRGNVYSRRHVRLSPNQREFWDYSINEIARYDVPAMLTYVREVTGSPTISYVGHSMGTAVFFAMMNYHPQINNWVRVMAAMAPVAYLHNSRFFKIYEDYLELLDVTTAKLGIEEFLMNDPGFAKLASVLCSPLSPVKFICSAIRLFLFGLNSDYVDKNYQSVILAHNPAGISSSVMRHIRQFNVSRQFQAFDYGATRNQREYGSTSPPRYSLARVTVPVGLFWSEGDWLVDPCLCSKEALVSLRLTEDLLCPDLPQDVRQVASELPRSSSTTGFL</sequence>
<evidence type="ECO:0000313" key="9">
    <source>
        <dbReference type="EMBL" id="ROT79547.1"/>
    </source>
</evidence>
<dbReference type="EMBL" id="QCYY01001228">
    <property type="protein sequence ID" value="ROT79547.1"/>
    <property type="molecule type" value="Genomic_DNA"/>
</dbReference>
<evidence type="ECO:0000256" key="2">
    <source>
        <dbReference type="ARBA" id="ARBA00022729"/>
    </source>
</evidence>
<keyword evidence="10" id="KW-1185">Reference proteome</keyword>
<dbReference type="InterPro" id="IPR029058">
    <property type="entry name" value="AB_hydrolase_fold"/>
</dbReference>
<accession>A0A423TSU6</accession>
<dbReference type="GO" id="GO:0016042">
    <property type="term" value="P:lipid catabolic process"/>
    <property type="evidence" value="ECO:0007669"/>
    <property type="project" value="UniProtKB-KW"/>
</dbReference>
<feature type="domain" description="Partial AB-hydrolase lipase" evidence="8">
    <location>
        <begin position="49"/>
        <end position="136"/>
    </location>
</feature>
<proteinExistence type="inferred from homology"/>